<accession>A0A5N5FQ62</accession>
<evidence type="ECO:0000256" key="1">
    <source>
        <dbReference type="SAM" id="MobiDB-lite"/>
    </source>
</evidence>
<dbReference type="AlphaFoldDB" id="A0A5N5FQ62"/>
<feature type="region of interest" description="Disordered" evidence="1">
    <location>
        <begin position="1"/>
        <end position="27"/>
    </location>
</feature>
<proteinExistence type="predicted"/>
<reference evidence="2 3" key="1">
    <citation type="submission" date="2019-09" db="EMBL/GenBank/DDBJ databases">
        <authorList>
            <person name="Ou C."/>
        </authorList>
    </citation>
    <scope>NUCLEOTIDE SEQUENCE [LARGE SCALE GENOMIC DNA]</scope>
    <source>
        <strain evidence="2">S2</strain>
        <tissue evidence="2">Leaf</tissue>
    </source>
</reference>
<sequence>MEGARSAMINGGSLSQRFNSGRLIPKRGQKRYTVQKVLCKKKSYRDGRFRIQFYRRGSDVEELFRPANSQEGSGEDGNRGGISQFRGFNLQSSSSINAHGSSLSNS</sequence>
<dbReference type="Proteomes" id="UP000327157">
    <property type="component" value="Unassembled WGS sequence"/>
</dbReference>
<feature type="compositionally biased region" description="Polar residues" evidence="1">
    <location>
        <begin position="89"/>
        <end position="106"/>
    </location>
</feature>
<name>A0A5N5FQ62_9ROSA</name>
<dbReference type="EMBL" id="SMOL01000685">
    <property type="protein sequence ID" value="KAB2603781.1"/>
    <property type="molecule type" value="Genomic_DNA"/>
</dbReference>
<feature type="region of interest" description="Disordered" evidence="1">
    <location>
        <begin position="64"/>
        <end position="106"/>
    </location>
</feature>
<gene>
    <name evidence="2" type="ORF">D8674_040017</name>
</gene>
<comment type="caution">
    <text evidence="2">The sequence shown here is derived from an EMBL/GenBank/DDBJ whole genome shotgun (WGS) entry which is preliminary data.</text>
</comment>
<evidence type="ECO:0000313" key="2">
    <source>
        <dbReference type="EMBL" id="KAB2603781.1"/>
    </source>
</evidence>
<organism evidence="2 3">
    <name type="scientific">Pyrus ussuriensis x Pyrus communis</name>
    <dbReference type="NCBI Taxonomy" id="2448454"/>
    <lineage>
        <taxon>Eukaryota</taxon>
        <taxon>Viridiplantae</taxon>
        <taxon>Streptophyta</taxon>
        <taxon>Embryophyta</taxon>
        <taxon>Tracheophyta</taxon>
        <taxon>Spermatophyta</taxon>
        <taxon>Magnoliopsida</taxon>
        <taxon>eudicotyledons</taxon>
        <taxon>Gunneridae</taxon>
        <taxon>Pentapetalae</taxon>
        <taxon>rosids</taxon>
        <taxon>fabids</taxon>
        <taxon>Rosales</taxon>
        <taxon>Rosaceae</taxon>
        <taxon>Amygdaloideae</taxon>
        <taxon>Maleae</taxon>
        <taxon>Pyrus</taxon>
    </lineage>
</organism>
<protein>
    <submittedName>
        <fullName evidence="2">Uncharacterized protein</fullName>
    </submittedName>
</protein>
<keyword evidence="3" id="KW-1185">Reference proteome</keyword>
<evidence type="ECO:0000313" key="3">
    <source>
        <dbReference type="Proteomes" id="UP000327157"/>
    </source>
</evidence>
<reference evidence="2 3" key="2">
    <citation type="submission" date="2019-11" db="EMBL/GenBank/DDBJ databases">
        <title>A de novo genome assembly of a pear dwarfing rootstock.</title>
        <authorList>
            <person name="Wang F."/>
            <person name="Wang J."/>
            <person name="Li S."/>
            <person name="Zhang Y."/>
            <person name="Fang M."/>
            <person name="Ma L."/>
            <person name="Zhao Y."/>
            <person name="Jiang S."/>
        </authorList>
    </citation>
    <scope>NUCLEOTIDE SEQUENCE [LARGE SCALE GENOMIC DNA]</scope>
    <source>
        <strain evidence="2">S2</strain>
        <tissue evidence="2">Leaf</tissue>
    </source>
</reference>